<protein>
    <submittedName>
        <fullName evidence="2">Uncharacterized protein</fullName>
    </submittedName>
</protein>
<organism evidence="2 3">
    <name type="scientific">Micromonospora aurantiaca</name>
    <name type="common">nom. illeg.</name>
    <dbReference type="NCBI Taxonomy" id="47850"/>
    <lineage>
        <taxon>Bacteria</taxon>
        <taxon>Bacillati</taxon>
        <taxon>Actinomycetota</taxon>
        <taxon>Actinomycetes</taxon>
        <taxon>Micromonosporales</taxon>
        <taxon>Micromonosporaceae</taxon>
        <taxon>Micromonospora</taxon>
    </lineage>
</organism>
<reference evidence="2 3" key="1">
    <citation type="submission" date="2019-09" db="EMBL/GenBank/DDBJ databases">
        <title>High taxonomic diversity of Micromonospora strains isolated from Medicago sativa nodules in different geographical locations.</title>
        <authorList>
            <person name="Martinez-Hidalgo P."/>
            <person name="Flores-Felix J.D."/>
            <person name="Velazquez E."/>
            <person name="Brau L."/>
            <person name="Trujillo M.E."/>
            <person name="Martinez-Molina E."/>
        </authorList>
    </citation>
    <scope>NUCLEOTIDE SEQUENCE [LARGE SCALE GENOMIC DNA]</scope>
    <source>
        <strain evidence="2 3">ALFB5</strain>
    </source>
</reference>
<dbReference type="EMBL" id="WAAR01000221">
    <property type="protein sequence ID" value="KAB1102867.1"/>
    <property type="molecule type" value="Genomic_DNA"/>
</dbReference>
<evidence type="ECO:0000313" key="2">
    <source>
        <dbReference type="EMBL" id="KAB1102867.1"/>
    </source>
</evidence>
<keyword evidence="1" id="KW-0812">Transmembrane</keyword>
<keyword evidence="3" id="KW-1185">Reference proteome</keyword>
<sequence>MTWDGPAGAMRGYRAVAVAVVVAAVLVLHALQCARGLDTATPSAAASSTTSLASYDASAALNSLADALASADPEATDGHHAPADGGSVAVTACLLLLVIGGAVVLGAFQRWVRRLPVGRGLRHRPVSRPVTVRLLSLLCVSRV</sequence>
<keyword evidence="1" id="KW-1133">Transmembrane helix</keyword>
<gene>
    <name evidence="2" type="ORF">F6X54_30345</name>
</gene>
<evidence type="ECO:0000313" key="3">
    <source>
        <dbReference type="Proteomes" id="UP000471364"/>
    </source>
</evidence>
<keyword evidence="1" id="KW-0472">Membrane</keyword>
<dbReference type="Proteomes" id="UP000471364">
    <property type="component" value="Unassembled WGS sequence"/>
</dbReference>
<accession>A0ABQ6U7Q5</accession>
<feature type="transmembrane region" description="Helical" evidence="1">
    <location>
        <begin position="88"/>
        <end position="108"/>
    </location>
</feature>
<comment type="caution">
    <text evidence="2">The sequence shown here is derived from an EMBL/GenBank/DDBJ whole genome shotgun (WGS) entry which is preliminary data.</text>
</comment>
<evidence type="ECO:0000256" key="1">
    <source>
        <dbReference type="SAM" id="Phobius"/>
    </source>
</evidence>
<proteinExistence type="predicted"/>
<name>A0ABQ6U7Q5_9ACTN</name>
<dbReference type="RefSeq" id="WP_030271542.1">
    <property type="nucleotide sequence ID" value="NZ_JBEYHV010000016.1"/>
</dbReference>